<dbReference type="GO" id="GO:0019441">
    <property type="term" value="P:L-tryptophan catabolic process to kynurenine"/>
    <property type="evidence" value="ECO:0007669"/>
    <property type="project" value="InterPro"/>
</dbReference>
<protein>
    <submittedName>
        <fullName evidence="3">Uncharacterized protein</fullName>
    </submittedName>
</protein>
<dbReference type="InterPro" id="IPR037175">
    <property type="entry name" value="KFase_sf"/>
</dbReference>
<dbReference type="PANTHER" id="PTHR31118">
    <property type="entry name" value="CYCLASE-LIKE PROTEIN 2"/>
    <property type="match status" value="1"/>
</dbReference>
<keyword evidence="2" id="KW-0812">Transmembrane</keyword>
<reference evidence="3" key="1">
    <citation type="submission" date="2015-11" db="EMBL/GenBank/DDBJ databases">
        <title>De novo transcriptome assembly of four potential Pierce s Disease insect vectors from Arizona vineyards.</title>
        <authorList>
            <person name="Tassone E.E."/>
        </authorList>
    </citation>
    <scope>NUCLEOTIDE SEQUENCE</scope>
</reference>
<dbReference type="InterPro" id="IPR007325">
    <property type="entry name" value="KFase/CYL"/>
</dbReference>
<feature type="transmembrane region" description="Helical" evidence="2">
    <location>
        <begin position="171"/>
        <end position="190"/>
    </location>
</feature>
<dbReference type="AlphaFoldDB" id="A0A1B6IYF5"/>
<dbReference type="EMBL" id="GECU01015739">
    <property type="protein sequence ID" value="JAS91967.1"/>
    <property type="molecule type" value="Transcribed_RNA"/>
</dbReference>
<evidence type="ECO:0000256" key="2">
    <source>
        <dbReference type="SAM" id="Phobius"/>
    </source>
</evidence>
<organism evidence="3">
    <name type="scientific">Homalodisca liturata</name>
    <dbReference type="NCBI Taxonomy" id="320908"/>
    <lineage>
        <taxon>Eukaryota</taxon>
        <taxon>Metazoa</taxon>
        <taxon>Ecdysozoa</taxon>
        <taxon>Arthropoda</taxon>
        <taxon>Hexapoda</taxon>
        <taxon>Insecta</taxon>
        <taxon>Pterygota</taxon>
        <taxon>Neoptera</taxon>
        <taxon>Paraneoptera</taxon>
        <taxon>Hemiptera</taxon>
        <taxon>Auchenorrhyncha</taxon>
        <taxon>Membracoidea</taxon>
        <taxon>Cicadellidae</taxon>
        <taxon>Cicadellinae</taxon>
        <taxon>Proconiini</taxon>
        <taxon>Homalodisca</taxon>
    </lineage>
</organism>
<accession>A0A1B6IYF5</accession>
<feature type="non-terminal residue" evidence="3">
    <location>
        <position position="1"/>
    </location>
</feature>
<keyword evidence="2" id="KW-1133">Transmembrane helix</keyword>
<gene>
    <name evidence="3" type="ORF">g.13595</name>
</gene>
<dbReference type="GO" id="GO:0004061">
    <property type="term" value="F:arylformamidase activity"/>
    <property type="evidence" value="ECO:0007669"/>
    <property type="project" value="InterPro"/>
</dbReference>
<comment type="similarity">
    <text evidence="1">Belongs to the Cyclase 1 superfamily.</text>
</comment>
<name>A0A1B6IYF5_9HEMI</name>
<proteinExistence type="inferred from homology"/>
<keyword evidence="2" id="KW-0472">Membrane</keyword>
<dbReference type="SUPFAM" id="SSF102198">
    <property type="entry name" value="Putative cyclase"/>
    <property type="match status" value="1"/>
</dbReference>
<evidence type="ECO:0000313" key="3">
    <source>
        <dbReference type="EMBL" id="JAS91967.1"/>
    </source>
</evidence>
<evidence type="ECO:0000256" key="1">
    <source>
        <dbReference type="ARBA" id="ARBA00007865"/>
    </source>
</evidence>
<dbReference type="Gene3D" id="3.50.30.50">
    <property type="entry name" value="Putative cyclase"/>
    <property type="match status" value="1"/>
</dbReference>
<sequence>LHRLIGRAVMVDLRQKASNDSDYQASVEDFEEWEEQHGPIPEGAVVIMDFGWASKYKNATEYFGTPFTNNTELYHFPGLSGAGAQWLAETGKVFGVGTDTASIDYGQTKDFKAHKVLSAHNIYNLEHLALPPTPLPPSGYQLLSLPIKIRHGTGGPVRVVALPYAASSATLTSPLVTLIYFCTACLLLFVKH</sequence>
<dbReference type="PANTHER" id="PTHR31118:SF12">
    <property type="entry name" value="CYCLASE-LIKE PROTEIN 2"/>
    <property type="match status" value="1"/>
</dbReference>
<dbReference type="Pfam" id="PF04199">
    <property type="entry name" value="Cyclase"/>
    <property type="match status" value="1"/>
</dbReference>